<dbReference type="EMBL" id="PZQS01000003">
    <property type="protein sequence ID" value="PVD34896.1"/>
    <property type="molecule type" value="Genomic_DNA"/>
</dbReference>
<dbReference type="AlphaFoldDB" id="A0A2T7PN85"/>
<name>A0A2T7PN85_POMCA</name>
<feature type="compositionally biased region" description="Polar residues" evidence="1">
    <location>
        <begin position="123"/>
        <end position="134"/>
    </location>
</feature>
<feature type="region of interest" description="Disordered" evidence="1">
    <location>
        <begin position="122"/>
        <end position="161"/>
    </location>
</feature>
<accession>A0A2T7PN85</accession>
<keyword evidence="3" id="KW-1185">Reference proteome</keyword>
<feature type="compositionally biased region" description="Polar residues" evidence="1">
    <location>
        <begin position="38"/>
        <end position="65"/>
    </location>
</feature>
<organism evidence="2 3">
    <name type="scientific">Pomacea canaliculata</name>
    <name type="common">Golden apple snail</name>
    <dbReference type="NCBI Taxonomy" id="400727"/>
    <lineage>
        <taxon>Eukaryota</taxon>
        <taxon>Metazoa</taxon>
        <taxon>Spiralia</taxon>
        <taxon>Lophotrochozoa</taxon>
        <taxon>Mollusca</taxon>
        <taxon>Gastropoda</taxon>
        <taxon>Caenogastropoda</taxon>
        <taxon>Architaenioglossa</taxon>
        <taxon>Ampullarioidea</taxon>
        <taxon>Ampullariidae</taxon>
        <taxon>Pomacea</taxon>
    </lineage>
</organism>
<feature type="compositionally biased region" description="Polar residues" evidence="1">
    <location>
        <begin position="1"/>
        <end position="21"/>
    </location>
</feature>
<protein>
    <submittedName>
        <fullName evidence="2">Uncharacterized protein</fullName>
    </submittedName>
</protein>
<evidence type="ECO:0000313" key="3">
    <source>
        <dbReference type="Proteomes" id="UP000245119"/>
    </source>
</evidence>
<feature type="compositionally biased region" description="Basic and acidic residues" evidence="1">
    <location>
        <begin position="152"/>
        <end position="161"/>
    </location>
</feature>
<comment type="caution">
    <text evidence="2">The sequence shown here is derived from an EMBL/GenBank/DDBJ whole genome shotgun (WGS) entry which is preliminary data.</text>
</comment>
<proteinExistence type="predicted"/>
<dbReference type="Proteomes" id="UP000245119">
    <property type="component" value="Linkage Group LG3"/>
</dbReference>
<reference evidence="2 3" key="1">
    <citation type="submission" date="2018-04" db="EMBL/GenBank/DDBJ databases">
        <title>The genome of golden apple snail Pomacea canaliculata provides insight into stress tolerance and invasive adaptation.</title>
        <authorList>
            <person name="Liu C."/>
            <person name="Liu B."/>
            <person name="Ren Y."/>
            <person name="Zhang Y."/>
            <person name="Wang H."/>
            <person name="Li S."/>
            <person name="Jiang F."/>
            <person name="Yin L."/>
            <person name="Zhang G."/>
            <person name="Qian W."/>
            <person name="Fan W."/>
        </authorList>
    </citation>
    <scope>NUCLEOTIDE SEQUENCE [LARGE SCALE GENOMIC DNA]</scope>
    <source>
        <strain evidence="2">SZHN2017</strain>
        <tissue evidence="2">Muscle</tissue>
    </source>
</reference>
<evidence type="ECO:0000256" key="1">
    <source>
        <dbReference type="SAM" id="MobiDB-lite"/>
    </source>
</evidence>
<sequence>MSLTRPSINTSTPSARPSFSSETHRHSSYQHGPDGTLSPRQSARDTPSPRQSARDTPSPRQSARDTPSPRQPARDTPSPRQPVHGPQHSPTRIPYRTGRVGAKGGNWEAFEHTHYHLMGASAHQVQRTADSQSVPEPAGEEPLVVEVSEDPSGDKVRAVLH</sequence>
<evidence type="ECO:0000313" key="2">
    <source>
        <dbReference type="EMBL" id="PVD34896.1"/>
    </source>
</evidence>
<feature type="region of interest" description="Disordered" evidence="1">
    <location>
        <begin position="1"/>
        <end position="104"/>
    </location>
</feature>
<gene>
    <name evidence="2" type="ORF">C0Q70_06177</name>
</gene>